<comment type="caution">
    <text evidence="1">The sequence shown here is derived from an EMBL/GenBank/DDBJ whole genome shotgun (WGS) entry which is preliminary data.</text>
</comment>
<dbReference type="Proteomes" id="UP001148018">
    <property type="component" value="Unassembled WGS sequence"/>
</dbReference>
<keyword evidence="2" id="KW-1185">Reference proteome</keyword>
<dbReference type="AlphaFoldDB" id="A0A9Q0IC09"/>
<evidence type="ECO:0000313" key="2">
    <source>
        <dbReference type="Proteomes" id="UP001148018"/>
    </source>
</evidence>
<gene>
    <name evidence="1" type="ORF">NHX12_005401</name>
</gene>
<proteinExistence type="predicted"/>
<protein>
    <submittedName>
        <fullName evidence="1">Uncharacterized protein</fullName>
    </submittedName>
</protein>
<organism evidence="1 2">
    <name type="scientific">Muraenolepis orangiensis</name>
    <name type="common">Patagonian moray cod</name>
    <dbReference type="NCBI Taxonomy" id="630683"/>
    <lineage>
        <taxon>Eukaryota</taxon>
        <taxon>Metazoa</taxon>
        <taxon>Chordata</taxon>
        <taxon>Craniata</taxon>
        <taxon>Vertebrata</taxon>
        <taxon>Euteleostomi</taxon>
        <taxon>Actinopterygii</taxon>
        <taxon>Neopterygii</taxon>
        <taxon>Teleostei</taxon>
        <taxon>Neoteleostei</taxon>
        <taxon>Acanthomorphata</taxon>
        <taxon>Zeiogadaria</taxon>
        <taxon>Gadariae</taxon>
        <taxon>Gadiformes</taxon>
        <taxon>Muraenolepidoidei</taxon>
        <taxon>Muraenolepididae</taxon>
        <taxon>Muraenolepis</taxon>
    </lineage>
</organism>
<sequence length="77" mass="8541">MLACSERDHHVVTSPDDLMVDRGLLWDKKREESLKNDGSSYTETKSTVLLHPEAGSAVVLFSSTLKLVLQWSCSPPP</sequence>
<reference evidence="1" key="1">
    <citation type="submission" date="2022-07" db="EMBL/GenBank/DDBJ databases">
        <title>Chromosome-level genome of Muraenolepis orangiensis.</title>
        <authorList>
            <person name="Kim J."/>
        </authorList>
    </citation>
    <scope>NUCLEOTIDE SEQUENCE</scope>
    <source>
        <strain evidence="1">KU_S4_2022</strain>
        <tissue evidence="1">Muscle</tissue>
    </source>
</reference>
<name>A0A9Q0IC09_9TELE</name>
<evidence type="ECO:0000313" key="1">
    <source>
        <dbReference type="EMBL" id="KAJ3593064.1"/>
    </source>
</evidence>
<dbReference type="EMBL" id="JANIIK010000112">
    <property type="protein sequence ID" value="KAJ3593064.1"/>
    <property type="molecule type" value="Genomic_DNA"/>
</dbReference>
<accession>A0A9Q0IC09</accession>